<keyword evidence="3" id="KW-0255">Endonuclease</keyword>
<feature type="domain" description="HNH nuclease" evidence="2">
    <location>
        <begin position="303"/>
        <end position="354"/>
    </location>
</feature>
<protein>
    <submittedName>
        <fullName evidence="3">HNH endonuclease</fullName>
    </submittedName>
</protein>
<dbReference type="GO" id="GO:0004519">
    <property type="term" value="F:endonuclease activity"/>
    <property type="evidence" value="ECO:0007669"/>
    <property type="project" value="UniProtKB-KW"/>
</dbReference>
<organism evidence="3 4">
    <name type="scientific">Oceanomicrobium pacificus</name>
    <dbReference type="NCBI Taxonomy" id="2692916"/>
    <lineage>
        <taxon>Bacteria</taxon>
        <taxon>Pseudomonadati</taxon>
        <taxon>Pseudomonadota</taxon>
        <taxon>Alphaproteobacteria</taxon>
        <taxon>Rhodobacterales</taxon>
        <taxon>Paracoccaceae</taxon>
        <taxon>Oceanomicrobium</taxon>
    </lineage>
</organism>
<keyword evidence="4" id="KW-1185">Reference proteome</keyword>
<dbReference type="Pfam" id="PF13391">
    <property type="entry name" value="HNH_2"/>
    <property type="match status" value="1"/>
</dbReference>
<dbReference type="RefSeq" id="WP_160850818.1">
    <property type="nucleotide sequence ID" value="NZ_WUWG01000001.1"/>
</dbReference>
<dbReference type="EMBL" id="WUWG01000001">
    <property type="protein sequence ID" value="MXU63815.1"/>
    <property type="molecule type" value="Genomic_DNA"/>
</dbReference>
<evidence type="ECO:0000313" key="4">
    <source>
        <dbReference type="Proteomes" id="UP000436016"/>
    </source>
</evidence>
<proteinExistence type="predicted"/>
<evidence type="ECO:0000313" key="3">
    <source>
        <dbReference type="EMBL" id="MXU63815.1"/>
    </source>
</evidence>
<dbReference type="InterPro" id="IPR003615">
    <property type="entry name" value="HNH_nuc"/>
</dbReference>
<feature type="region of interest" description="Disordered" evidence="1">
    <location>
        <begin position="217"/>
        <end position="245"/>
    </location>
</feature>
<sequence length="403" mass="43979">MTLPRVEWILVIYYGITAHRAIYGRLSGEAKYSKDYIQLSKKTDFLSSLESAFPALAKGAPSVPVTYQWSGGSAAGTIFRESADRPHLAWETNSAPAAWRMHPKASASRAETILGDPTHKDAVSADAEFQTLVASSFGQPYLIATKLYGEADIVHLRVQIDNAAAGFEWADLGKAPAIVRDLAASTKSTSALAWRYLSATEPSDALYFDPTEKGQPWTDIAKAKSPGAGAMPPGKKPHAPDQGLDSDLLAERSESSEAEVAEFEKQVSEGNFAVADSRTTAKTRGSAQRVFSNAVKKNYGARCAITGIQTRDFLIASHIVPWSADESIRLDPSNGICLSVLVDRAFENGYLIIEDDLTVRIDWDKVGGDASLREQLQPFDGRKLHVPKAHPPNKDYLRRRRAM</sequence>
<comment type="caution">
    <text evidence="3">The sequence shown here is derived from an EMBL/GenBank/DDBJ whole genome shotgun (WGS) entry which is preliminary data.</text>
</comment>
<dbReference type="AlphaFoldDB" id="A0A6B0TPV1"/>
<evidence type="ECO:0000259" key="2">
    <source>
        <dbReference type="Pfam" id="PF13391"/>
    </source>
</evidence>
<keyword evidence="3" id="KW-0540">Nuclease</keyword>
<evidence type="ECO:0000256" key="1">
    <source>
        <dbReference type="SAM" id="MobiDB-lite"/>
    </source>
</evidence>
<feature type="region of interest" description="Disordered" evidence="1">
    <location>
        <begin position="383"/>
        <end position="403"/>
    </location>
</feature>
<reference evidence="3 4" key="1">
    <citation type="submission" date="2019-12" db="EMBL/GenBank/DDBJ databases">
        <title>Strain KN286 was isolated from seawater, which was collected from Caroline Seamount in the tropical western Pacific.</title>
        <authorList>
            <person name="Wang Q."/>
        </authorList>
    </citation>
    <scope>NUCLEOTIDE SEQUENCE [LARGE SCALE GENOMIC DNA]</scope>
    <source>
        <strain evidence="3 4">KN286</strain>
    </source>
</reference>
<feature type="compositionally biased region" description="Low complexity" evidence="1">
    <location>
        <begin position="223"/>
        <end position="233"/>
    </location>
</feature>
<gene>
    <name evidence="3" type="ORF">GSH16_00035</name>
</gene>
<keyword evidence="3" id="KW-0378">Hydrolase</keyword>
<dbReference type="Proteomes" id="UP000436016">
    <property type="component" value="Unassembled WGS sequence"/>
</dbReference>
<name>A0A6B0TPV1_9RHOB</name>
<accession>A0A6B0TPV1</accession>